<keyword evidence="2" id="KW-1133">Transmembrane helix</keyword>
<evidence type="ECO:0000256" key="2">
    <source>
        <dbReference type="SAM" id="Phobius"/>
    </source>
</evidence>
<protein>
    <submittedName>
        <fullName evidence="3">Uncharacterized protein</fullName>
    </submittedName>
</protein>
<feature type="transmembrane region" description="Helical" evidence="2">
    <location>
        <begin position="41"/>
        <end position="62"/>
    </location>
</feature>
<dbReference type="EMBL" id="JADLQX010000011">
    <property type="protein sequence ID" value="MBF6299062.1"/>
    <property type="molecule type" value="Genomic_DNA"/>
</dbReference>
<comment type="caution">
    <text evidence="3">The sequence shown here is derived from an EMBL/GenBank/DDBJ whole genome shotgun (WGS) entry which is preliminary data.</text>
</comment>
<accession>A0ABS0CR42</accession>
<keyword evidence="2" id="KW-0812">Transmembrane</keyword>
<gene>
    <name evidence="3" type="ORF">IU459_16150</name>
</gene>
<name>A0ABS0CR42_9NOCA</name>
<sequence length="435" mass="47699">MSEDTEQPQPSMVGIQHVDNVVVGPNSRQINHYWRDPRMRALIIASTVLVIVAVGVSTTLLWPKPARAALELAAVEVALSHEINGDTFSLADPVPTAYPGSIAATPVDITLKNNGMAPALITAIKAEVVYAEQLEDCYGGTGGVSYITANYGAKFPVPVPSRPFALESNVRFEVKGGAVDRFTFSLGPERQSKSPPEPYLIAARLSLVHDKADQALDLGTVAIATDVKGLNRQADQPTDRQCIEKNAAKMDQLYAIQATRAKELDYLRGRYAEMTHVDSTPAERSCQEWKQESAVSSLCAKYTRQELFVAMTLKQQPVPDRSLYIVRLDTSDPAQRYRLLLRPRRAEDNSSTEWHCSGIVPDKGPASVAFRPCSLHGSAQLGQDNTLTVTTTLDPWFTFQQFKVKVETRDHTPTGDYVTTSTTPDDSPVAVRRGT</sequence>
<dbReference type="RefSeq" id="WP_195130355.1">
    <property type="nucleotide sequence ID" value="NZ_JADLQX010000011.1"/>
</dbReference>
<evidence type="ECO:0000313" key="3">
    <source>
        <dbReference type="EMBL" id="MBF6299062.1"/>
    </source>
</evidence>
<keyword evidence="2" id="KW-0472">Membrane</keyword>
<evidence type="ECO:0000256" key="1">
    <source>
        <dbReference type="SAM" id="MobiDB-lite"/>
    </source>
</evidence>
<proteinExistence type="predicted"/>
<feature type="region of interest" description="Disordered" evidence="1">
    <location>
        <begin position="411"/>
        <end position="435"/>
    </location>
</feature>
<evidence type="ECO:0000313" key="4">
    <source>
        <dbReference type="Proteomes" id="UP000702209"/>
    </source>
</evidence>
<keyword evidence="4" id="KW-1185">Reference proteome</keyword>
<dbReference type="Proteomes" id="UP000702209">
    <property type="component" value="Unassembled WGS sequence"/>
</dbReference>
<reference evidence="3 4" key="1">
    <citation type="submission" date="2020-10" db="EMBL/GenBank/DDBJ databases">
        <title>Identification of Nocardia species via Next-generation sequencing and recognition of intraspecies genetic diversity.</title>
        <authorList>
            <person name="Li P."/>
            <person name="Li P."/>
            <person name="Lu B."/>
        </authorList>
    </citation>
    <scope>NUCLEOTIDE SEQUENCE [LARGE SCALE GENOMIC DNA]</scope>
    <source>
        <strain evidence="3 4">BJ06-0157</strain>
    </source>
</reference>
<organism evidence="3 4">
    <name type="scientific">Nocardia amamiensis</name>
    <dbReference type="NCBI Taxonomy" id="404578"/>
    <lineage>
        <taxon>Bacteria</taxon>
        <taxon>Bacillati</taxon>
        <taxon>Actinomycetota</taxon>
        <taxon>Actinomycetes</taxon>
        <taxon>Mycobacteriales</taxon>
        <taxon>Nocardiaceae</taxon>
        <taxon>Nocardia</taxon>
    </lineage>
</organism>